<proteinExistence type="predicted"/>
<evidence type="ECO:0000256" key="1">
    <source>
        <dbReference type="ARBA" id="ARBA00022801"/>
    </source>
</evidence>
<dbReference type="InterPro" id="IPR050695">
    <property type="entry name" value="N-acetylmuramoyl_amidase_3"/>
</dbReference>
<evidence type="ECO:0000313" key="4">
    <source>
        <dbReference type="Proteomes" id="UP001154312"/>
    </source>
</evidence>
<keyword evidence="1 3" id="KW-0378">Hydrolase</keyword>
<dbReference type="GO" id="GO:0008745">
    <property type="term" value="F:N-acetylmuramoyl-L-alanine amidase activity"/>
    <property type="evidence" value="ECO:0007669"/>
    <property type="project" value="UniProtKB-EC"/>
</dbReference>
<evidence type="ECO:0000313" key="3">
    <source>
        <dbReference type="EMBL" id="MDF9407330.1"/>
    </source>
</evidence>
<dbReference type="Proteomes" id="UP001154312">
    <property type="component" value="Unassembled WGS sequence"/>
</dbReference>
<reference evidence="3" key="1">
    <citation type="submission" date="2022-02" db="EMBL/GenBank/DDBJ databases">
        <authorList>
            <person name="Leng L."/>
        </authorList>
    </citation>
    <scope>NUCLEOTIDE SEQUENCE</scope>
    <source>
        <strain evidence="3">JI</strain>
    </source>
</reference>
<dbReference type="EC" id="3.5.1.28" evidence="3"/>
<gene>
    <name evidence="3" type="ORF">L7E55_02985</name>
</gene>
<comment type="caution">
    <text evidence="3">The sequence shown here is derived from an EMBL/GenBank/DDBJ whole genome shotgun (WGS) entry which is preliminary data.</text>
</comment>
<dbReference type="Pfam" id="PF01520">
    <property type="entry name" value="Amidase_3"/>
    <property type="match status" value="1"/>
</dbReference>
<dbReference type="SUPFAM" id="SSF53187">
    <property type="entry name" value="Zn-dependent exopeptidases"/>
    <property type="match status" value="1"/>
</dbReference>
<keyword evidence="4" id="KW-1185">Reference proteome</keyword>
<dbReference type="PANTHER" id="PTHR30404:SF0">
    <property type="entry name" value="N-ACETYLMURAMOYL-L-ALANINE AMIDASE AMIC"/>
    <property type="match status" value="1"/>
</dbReference>
<sequence length="257" mass="28546">MPVFVRSFRLKKRLVIIILLLVITFLYGYKYAASRHEESNIAALSWVVANKLIVIDPGHGGEDPGATGTTGIHEKDIVLSVSKKLAAILREAGAEAVLTRDSDRELSDPSVSDLYTAKIQDLSRRVDLANNRGADVFISIHVNSFPDPREDGAQTFYQPGSEESKKLGVAIQYELNRFLANPGREAKPVDYFANRMTKMPSTIVEIGFITNPKEEKLMLDQDYQGKVAWAVYAGIVRYFAMSKPAFAVPLNHMANNN</sequence>
<dbReference type="PANTHER" id="PTHR30404">
    <property type="entry name" value="N-ACETYLMURAMOYL-L-ALANINE AMIDASE"/>
    <property type="match status" value="1"/>
</dbReference>
<dbReference type="GO" id="GO:0030288">
    <property type="term" value="C:outer membrane-bounded periplasmic space"/>
    <property type="evidence" value="ECO:0007669"/>
    <property type="project" value="TreeGrafter"/>
</dbReference>
<dbReference type="AlphaFoldDB" id="A0A9X4JTE7"/>
<dbReference type="RefSeq" id="WP_277442542.1">
    <property type="nucleotide sequence ID" value="NZ_JAKOAV010000003.1"/>
</dbReference>
<accession>A0A9X4JTE7</accession>
<dbReference type="InterPro" id="IPR002508">
    <property type="entry name" value="MurNAc-LAA_cat"/>
</dbReference>
<dbReference type="SMART" id="SM00646">
    <property type="entry name" value="Ami_3"/>
    <property type="match status" value="1"/>
</dbReference>
<dbReference type="Gene3D" id="3.40.630.40">
    <property type="entry name" value="Zn-dependent exopeptidases"/>
    <property type="match status" value="1"/>
</dbReference>
<dbReference type="GO" id="GO:0009253">
    <property type="term" value="P:peptidoglycan catabolic process"/>
    <property type="evidence" value="ECO:0007669"/>
    <property type="project" value="InterPro"/>
</dbReference>
<evidence type="ECO:0000259" key="2">
    <source>
        <dbReference type="SMART" id="SM00646"/>
    </source>
</evidence>
<organism evidence="3 4">
    <name type="scientific">Pelotomaculum isophthalicicum JI</name>
    <dbReference type="NCBI Taxonomy" id="947010"/>
    <lineage>
        <taxon>Bacteria</taxon>
        <taxon>Bacillati</taxon>
        <taxon>Bacillota</taxon>
        <taxon>Clostridia</taxon>
        <taxon>Eubacteriales</taxon>
        <taxon>Desulfotomaculaceae</taxon>
        <taxon>Pelotomaculum</taxon>
    </lineage>
</organism>
<dbReference type="EMBL" id="JAKOAV010000003">
    <property type="protein sequence ID" value="MDF9407330.1"/>
    <property type="molecule type" value="Genomic_DNA"/>
</dbReference>
<protein>
    <submittedName>
        <fullName evidence="3">N-acetylmuramoyl-L-alanine amidase</fullName>
        <ecNumber evidence="3">3.5.1.28</ecNumber>
    </submittedName>
</protein>
<dbReference type="CDD" id="cd02696">
    <property type="entry name" value="MurNAc-LAA"/>
    <property type="match status" value="1"/>
</dbReference>
<name>A0A9X4JTE7_9FIRM</name>
<feature type="domain" description="MurNAc-LAA" evidence="2">
    <location>
        <begin position="126"/>
        <end position="236"/>
    </location>
</feature>